<proteinExistence type="predicted"/>
<sequence length="135" mass="14791">MQTTMTVSRFVTAAIQASGKTQALIAREAGFDRPRALSAIKHGRAQLPLGKIGGLAKSLGCDPIELTRLCMSEYFPETWDAIAPYLDDAFTADELALIRNMRRFVGTPYLTALNPRAQKCLNEFFAAARTSSVVH</sequence>
<dbReference type="Proteomes" id="UP000532440">
    <property type="component" value="Unassembled WGS sequence"/>
</dbReference>
<accession>A0A7W8HI81</accession>
<dbReference type="InterPro" id="IPR001387">
    <property type="entry name" value="Cro/C1-type_HTH"/>
</dbReference>
<evidence type="ECO:0000313" key="2">
    <source>
        <dbReference type="Proteomes" id="UP000532440"/>
    </source>
</evidence>
<evidence type="ECO:0000313" key="1">
    <source>
        <dbReference type="EMBL" id="MBB5272539.1"/>
    </source>
</evidence>
<dbReference type="RefSeq" id="WP_183968164.1">
    <property type="nucleotide sequence ID" value="NZ_BAABEW010000022.1"/>
</dbReference>
<dbReference type="EMBL" id="JACHGB010000005">
    <property type="protein sequence ID" value="MBB5272539.1"/>
    <property type="molecule type" value="Genomic_DNA"/>
</dbReference>
<name>A0A7W8HI81_9BURK</name>
<gene>
    <name evidence="1" type="ORF">HNQ70_002562</name>
</gene>
<reference evidence="1 2" key="1">
    <citation type="submission" date="2020-08" db="EMBL/GenBank/DDBJ databases">
        <title>Genomic Encyclopedia of Type Strains, Phase IV (KMG-IV): sequencing the most valuable type-strain genomes for metagenomic binning, comparative biology and taxonomic classification.</title>
        <authorList>
            <person name="Goeker M."/>
        </authorList>
    </citation>
    <scope>NUCLEOTIDE SEQUENCE [LARGE SCALE GENOMIC DNA]</scope>
    <source>
        <strain evidence="1 2">DSM 29781</strain>
    </source>
</reference>
<organism evidence="1 2">
    <name type="scientific">Quisquiliibacterium transsilvanicum</name>
    <dbReference type="NCBI Taxonomy" id="1549638"/>
    <lineage>
        <taxon>Bacteria</taxon>
        <taxon>Pseudomonadati</taxon>
        <taxon>Pseudomonadota</taxon>
        <taxon>Betaproteobacteria</taxon>
        <taxon>Burkholderiales</taxon>
        <taxon>Burkholderiaceae</taxon>
        <taxon>Quisquiliibacterium</taxon>
    </lineage>
</organism>
<dbReference type="CDD" id="cd00093">
    <property type="entry name" value="HTH_XRE"/>
    <property type="match status" value="1"/>
</dbReference>
<comment type="caution">
    <text evidence="1">The sequence shown here is derived from an EMBL/GenBank/DDBJ whole genome shotgun (WGS) entry which is preliminary data.</text>
</comment>
<dbReference type="AlphaFoldDB" id="A0A7W8HI81"/>
<protein>
    <submittedName>
        <fullName evidence="1">Transcriptional regulator with XRE-family HTH domain</fullName>
    </submittedName>
</protein>
<keyword evidence="2" id="KW-1185">Reference proteome</keyword>